<dbReference type="GO" id="GO:0006629">
    <property type="term" value="P:lipid metabolic process"/>
    <property type="evidence" value="ECO:0007669"/>
    <property type="project" value="InterPro"/>
</dbReference>
<reference evidence="1" key="1">
    <citation type="journal article" date="2023" name="Nat. Commun.">
        <title>Diploid and tetraploid genomes of Acorus and the evolution of monocots.</title>
        <authorList>
            <person name="Ma L."/>
            <person name="Liu K.W."/>
            <person name="Li Z."/>
            <person name="Hsiao Y.Y."/>
            <person name="Qi Y."/>
            <person name="Fu T."/>
            <person name="Tang G.D."/>
            <person name="Zhang D."/>
            <person name="Sun W.H."/>
            <person name="Liu D.K."/>
            <person name="Li Y."/>
            <person name="Chen G.Z."/>
            <person name="Liu X.D."/>
            <person name="Liao X.Y."/>
            <person name="Jiang Y.T."/>
            <person name="Yu X."/>
            <person name="Hao Y."/>
            <person name="Huang J."/>
            <person name="Zhao X.W."/>
            <person name="Ke S."/>
            <person name="Chen Y.Y."/>
            <person name="Wu W.L."/>
            <person name="Hsu J.L."/>
            <person name="Lin Y.F."/>
            <person name="Huang M.D."/>
            <person name="Li C.Y."/>
            <person name="Huang L."/>
            <person name="Wang Z.W."/>
            <person name="Zhao X."/>
            <person name="Zhong W.Y."/>
            <person name="Peng D.H."/>
            <person name="Ahmad S."/>
            <person name="Lan S."/>
            <person name="Zhang J.S."/>
            <person name="Tsai W.C."/>
            <person name="Van de Peer Y."/>
            <person name="Liu Z.J."/>
        </authorList>
    </citation>
    <scope>NUCLEOTIDE SEQUENCE</scope>
    <source>
        <strain evidence="1">SCP</strain>
    </source>
</reference>
<dbReference type="AlphaFoldDB" id="A0AAV9BGQ7"/>
<keyword evidence="2" id="KW-1185">Reference proteome</keyword>
<reference evidence="1" key="2">
    <citation type="submission" date="2023-06" db="EMBL/GenBank/DDBJ databases">
        <authorList>
            <person name="Ma L."/>
            <person name="Liu K.-W."/>
            <person name="Li Z."/>
            <person name="Hsiao Y.-Y."/>
            <person name="Qi Y."/>
            <person name="Fu T."/>
            <person name="Tang G."/>
            <person name="Zhang D."/>
            <person name="Sun W.-H."/>
            <person name="Liu D.-K."/>
            <person name="Li Y."/>
            <person name="Chen G.-Z."/>
            <person name="Liu X.-D."/>
            <person name="Liao X.-Y."/>
            <person name="Jiang Y.-T."/>
            <person name="Yu X."/>
            <person name="Hao Y."/>
            <person name="Huang J."/>
            <person name="Zhao X.-W."/>
            <person name="Ke S."/>
            <person name="Chen Y.-Y."/>
            <person name="Wu W.-L."/>
            <person name="Hsu J.-L."/>
            <person name="Lin Y.-F."/>
            <person name="Huang M.-D."/>
            <person name="Li C.-Y."/>
            <person name="Huang L."/>
            <person name="Wang Z.-W."/>
            <person name="Zhao X."/>
            <person name="Zhong W.-Y."/>
            <person name="Peng D.-H."/>
            <person name="Ahmad S."/>
            <person name="Lan S."/>
            <person name="Zhang J.-S."/>
            <person name="Tsai W.-C."/>
            <person name="Van De Peer Y."/>
            <person name="Liu Z.-J."/>
        </authorList>
    </citation>
    <scope>NUCLEOTIDE SEQUENCE</scope>
    <source>
        <strain evidence="1">SCP</strain>
        <tissue evidence="1">Leaves</tissue>
    </source>
</reference>
<comment type="caution">
    <text evidence="1">The sequence shown here is derived from an EMBL/GenBank/DDBJ whole genome shotgun (WGS) entry which is preliminary data.</text>
</comment>
<dbReference type="PANTHER" id="PTHR31479">
    <property type="entry name" value="ALPHA/BETA-HYDROLASES SUPERFAMILY PROTEIN"/>
    <property type="match status" value="1"/>
</dbReference>
<proteinExistence type="predicted"/>
<name>A0AAV9BGQ7_ACOGR</name>
<dbReference type="Pfam" id="PF26363">
    <property type="entry name" value="Phospholipase-like"/>
    <property type="match status" value="1"/>
</dbReference>
<protein>
    <submittedName>
        <fullName evidence="1">GDSL esterase/lipase</fullName>
    </submittedName>
</protein>
<dbReference type="PANTHER" id="PTHR31479:SF2">
    <property type="entry name" value="ALPHA_BETA-HYDROLASES SUPERFAMILY PROTEIN"/>
    <property type="match status" value="1"/>
</dbReference>
<gene>
    <name evidence="1" type="ORF">QJS04_geneDACA012810</name>
</gene>
<sequence length="301" mass="34261">MACLVQGVYSLRSDQKLKIQGHPNALAPPWWTSFGFSLRRQLIDDADSHVFGAIYERSASNPKYVIAFRGTMDSMDVLHDYKFFMNKIHKMSRCRIAIQAVSETLSEAKTDADVWLAGHSLGAVVAIAAAKHVVRERGLFLETYLFNSPYPSLPIEGIIKNEQVKLVAHVIKDICKALLAKKKEVADPEVEKNFKALAGWVPWLFVNSNDKISMEYKGYFEHRKKMVEIGIGKLAKAVACNTLLDLCWRVKGGVDSEPMHLLPSATLVINPNKPNDQHWSSHKIWQWWLKDLDLQYEKFTY</sequence>
<evidence type="ECO:0000313" key="1">
    <source>
        <dbReference type="EMBL" id="KAK1275287.1"/>
    </source>
</evidence>
<accession>A0AAV9BGQ7</accession>
<organism evidence="1 2">
    <name type="scientific">Acorus gramineus</name>
    <name type="common">Dwarf sweet flag</name>
    <dbReference type="NCBI Taxonomy" id="55184"/>
    <lineage>
        <taxon>Eukaryota</taxon>
        <taxon>Viridiplantae</taxon>
        <taxon>Streptophyta</taxon>
        <taxon>Embryophyta</taxon>
        <taxon>Tracheophyta</taxon>
        <taxon>Spermatophyta</taxon>
        <taxon>Magnoliopsida</taxon>
        <taxon>Liliopsida</taxon>
        <taxon>Acoraceae</taxon>
        <taxon>Acorus</taxon>
    </lineage>
</organism>
<dbReference type="SUPFAM" id="SSF53474">
    <property type="entry name" value="alpha/beta-Hydrolases"/>
    <property type="match status" value="1"/>
</dbReference>
<dbReference type="EMBL" id="JAUJYN010000003">
    <property type="protein sequence ID" value="KAK1275287.1"/>
    <property type="molecule type" value="Genomic_DNA"/>
</dbReference>
<dbReference type="InterPro" id="IPR029058">
    <property type="entry name" value="AB_hydrolase_fold"/>
</dbReference>
<dbReference type="Proteomes" id="UP001179952">
    <property type="component" value="Unassembled WGS sequence"/>
</dbReference>
<dbReference type="Gene3D" id="3.40.50.1820">
    <property type="entry name" value="alpha/beta hydrolase"/>
    <property type="match status" value="1"/>
</dbReference>
<evidence type="ECO:0000313" key="2">
    <source>
        <dbReference type="Proteomes" id="UP001179952"/>
    </source>
</evidence>